<dbReference type="Gene3D" id="1.20.140.30">
    <property type="entry name" value="MOB kinase activator"/>
    <property type="match status" value="1"/>
</dbReference>
<dbReference type="Pfam" id="PF03637">
    <property type="entry name" value="Mob1_phocein"/>
    <property type="match status" value="1"/>
</dbReference>
<sequence>MKRRHATHNNGQSHHTPLHHCSTDLANYMPPLLPHPRCTRLSSSSHRYSVHLSNARLNQYSQSVIPFSGALWNSLPASEAHVNTCYKHFYYFITEFDLVPQKEFEPLKDMTAKICHDTPEPAVNSEPKK</sequence>
<keyword evidence="2" id="KW-1185">Reference proteome</keyword>
<dbReference type="GO" id="GO:0016301">
    <property type="term" value="F:kinase activity"/>
    <property type="evidence" value="ECO:0007669"/>
    <property type="project" value="UniProtKB-KW"/>
</dbReference>
<protein>
    <submittedName>
        <fullName evidence="1">MOB kinase activator 3A</fullName>
    </submittedName>
</protein>
<dbReference type="Proteomes" id="UP000324222">
    <property type="component" value="Unassembled WGS sequence"/>
</dbReference>
<reference evidence="1 2" key="1">
    <citation type="submission" date="2019-05" db="EMBL/GenBank/DDBJ databases">
        <title>Another draft genome of Portunus trituberculatus and its Hox gene families provides insights of decapod evolution.</title>
        <authorList>
            <person name="Jeong J.-H."/>
            <person name="Song I."/>
            <person name="Kim S."/>
            <person name="Choi T."/>
            <person name="Kim D."/>
            <person name="Ryu S."/>
            <person name="Kim W."/>
        </authorList>
    </citation>
    <scope>NUCLEOTIDE SEQUENCE [LARGE SCALE GENOMIC DNA]</scope>
    <source>
        <tissue evidence="1">Muscle</tissue>
    </source>
</reference>
<name>A0A5B7DD37_PORTR</name>
<keyword evidence="1" id="KW-0808">Transferase</keyword>
<dbReference type="EMBL" id="VSRR010000725">
    <property type="protein sequence ID" value="MPC18955.1"/>
    <property type="molecule type" value="Genomic_DNA"/>
</dbReference>
<keyword evidence="1" id="KW-0418">Kinase</keyword>
<dbReference type="InterPro" id="IPR036703">
    <property type="entry name" value="MOB_kinase_act_sf"/>
</dbReference>
<gene>
    <name evidence="1" type="primary">MOB3A</name>
    <name evidence="1" type="ORF">E2C01_011854</name>
</gene>
<accession>A0A5B7DD37</accession>
<dbReference type="AlphaFoldDB" id="A0A5B7DD37"/>
<comment type="caution">
    <text evidence="1">The sequence shown here is derived from an EMBL/GenBank/DDBJ whole genome shotgun (WGS) entry which is preliminary data.</text>
</comment>
<evidence type="ECO:0000313" key="1">
    <source>
        <dbReference type="EMBL" id="MPC18955.1"/>
    </source>
</evidence>
<evidence type="ECO:0000313" key="2">
    <source>
        <dbReference type="Proteomes" id="UP000324222"/>
    </source>
</evidence>
<dbReference type="InterPro" id="IPR005301">
    <property type="entry name" value="MOB_kinase_act_fam"/>
</dbReference>
<dbReference type="SUPFAM" id="SSF101152">
    <property type="entry name" value="Mob1/phocein"/>
    <property type="match status" value="1"/>
</dbReference>
<organism evidence="1 2">
    <name type="scientific">Portunus trituberculatus</name>
    <name type="common">Swimming crab</name>
    <name type="synonym">Neptunus trituberculatus</name>
    <dbReference type="NCBI Taxonomy" id="210409"/>
    <lineage>
        <taxon>Eukaryota</taxon>
        <taxon>Metazoa</taxon>
        <taxon>Ecdysozoa</taxon>
        <taxon>Arthropoda</taxon>
        <taxon>Crustacea</taxon>
        <taxon>Multicrustacea</taxon>
        <taxon>Malacostraca</taxon>
        <taxon>Eumalacostraca</taxon>
        <taxon>Eucarida</taxon>
        <taxon>Decapoda</taxon>
        <taxon>Pleocyemata</taxon>
        <taxon>Brachyura</taxon>
        <taxon>Eubrachyura</taxon>
        <taxon>Portunoidea</taxon>
        <taxon>Portunidae</taxon>
        <taxon>Portuninae</taxon>
        <taxon>Portunus</taxon>
    </lineage>
</organism>
<proteinExistence type="predicted"/>